<evidence type="ECO:0000313" key="8">
    <source>
        <dbReference type="EMBL" id="JAT29342.1"/>
    </source>
</evidence>
<dbReference type="SMART" id="SM00562">
    <property type="entry name" value="NDK"/>
    <property type="match status" value="1"/>
</dbReference>
<evidence type="ECO:0000256" key="2">
    <source>
        <dbReference type="ARBA" id="ARBA00022679"/>
    </source>
</evidence>
<evidence type="ECO:0000256" key="1">
    <source>
        <dbReference type="ARBA" id="ARBA00008142"/>
    </source>
</evidence>
<dbReference type="EMBL" id="GEBQ01010635">
    <property type="protein sequence ID" value="JAT29342.1"/>
    <property type="molecule type" value="Transcribed_RNA"/>
</dbReference>
<dbReference type="CDD" id="cd22970">
    <property type="entry name" value="DD_NDKH5-like"/>
    <property type="match status" value="1"/>
</dbReference>
<evidence type="ECO:0000259" key="7">
    <source>
        <dbReference type="SMART" id="SM00562"/>
    </source>
</evidence>
<dbReference type="GO" id="GO:0016301">
    <property type="term" value="F:kinase activity"/>
    <property type="evidence" value="ECO:0007669"/>
    <property type="project" value="UniProtKB-KW"/>
</dbReference>
<gene>
    <name evidence="8" type="ORF">g.6825</name>
</gene>
<evidence type="ECO:0000256" key="6">
    <source>
        <dbReference type="PROSITE-ProRule" id="PRU00706"/>
    </source>
</evidence>
<accession>A0A1B6M089</accession>
<dbReference type="Pfam" id="PF00334">
    <property type="entry name" value="NDK"/>
    <property type="match status" value="1"/>
</dbReference>
<protein>
    <recommendedName>
        <fullName evidence="7">Nucleoside diphosphate kinase-like domain-containing protein</fullName>
    </recommendedName>
</protein>
<dbReference type="SUPFAM" id="SSF54919">
    <property type="entry name" value="Nucleoside diphosphate kinase, NDK"/>
    <property type="match status" value="1"/>
</dbReference>
<keyword evidence="3" id="KW-0547">Nucleotide-binding</keyword>
<reference evidence="8" key="1">
    <citation type="submission" date="2015-11" db="EMBL/GenBank/DDBJ databases">
        <title>De novo transcriptome assembly of four potential Pierce s Disease insect vectors from Arizona vineyards.</title>
        <authorList>
            <person name="Tassone E.E."/>
        </authorList>
    </citation>
    <scope>NUCLEOTIDE SEQUENCE</scope>
</reference>
<comment type="caution">
    <text evidence="6">Lacks conserved residue(s) required for the propagation of feature annotation.</text>
</comment>
<organism evidence="8">
    <name type="scientific">Graphocephala atropunctata</name>
    <dbReference type="NCBI Taxonomy" id="36148"/>
    <lineage>
        <taxon>Eukaryota</taxon>
        <taxon>Metazoa</taxon>
        <taxon>Ecdysozoa</taxon>
        <taxon>Arthropoda</taxon>
        <taxon>Hexapoda</taxon>
        <taxon>Insecta</taxon>
        <taxon>Pterygota</taxon>
        <taxon>Neoptera</taxon>
        <taxon>Paraneoptera</taxon>
        <taxon>Hemiptera</taxon>
        <taxon>Auchenorrhyncha</taxon>
        <taxon>Membracoidea</taxon>
        <taxon>Cicadellidae</taxon>
        <taxon>Cicadellinae</taxon>
        <taxon>Cicadellini</taxon>
        <taxon>Graphocephala</taxon>
    </lineage>
</organism>
<comment type="similarity">
    <text evidence="1 6">Belongs to the NDK family.</text>
</comment>
<evidence type="ECO:0000256" key="3">
    <source>
        <dbReference type="ARBA" id="ARBA00022741"/>
    </source>
</evidence>
<name>A0A1B6M089_9HEMI</name>
<dbReference type="Gene3D" id="1.20.890.10">
    <property type="entry name" value="cAMP-dependent protein kinase regulatory subunit, dimerization-anchoring domain"/>
    <property type="match status" value="1"/>
</dbReference>
<dbReference type="InterPro" id="IPR036850">
    <property type="entry name" value="NDK-like_dom_sf"/>
</dbReference>
<dbReference type="GO" id="GO:0005524">
    <property type="term" value="F:ATP binding"/>
    <property type="evidence" value="ECO:0007669"/>
    <property type="project" value="UniProtKB-KW"/>
</dbReference>
<sequence>VFVYYYLQITEGLVYTLFFIVSKLLLSEMPVEHTLAMITPEGMPHARKIISRFKKEGFIILARRTVHLTPEQVSDFYQHLYGRGDFPLLVASTSVAPVTVLCLGRHRAVERLVEVVGPRDVGAARRDAPDSLNAQYGSAECNLAAVHASTDPTAARREILFLFPQSQLEPWTDVGDGQQWLDEHVRPLLKEGLAQMLKEKPAEPMLWLADWLLQNNPNRPQVLQHLRHNPV</sequence>
<proteinExistence type="inferred from homology"/>
<keyword evidence="2" id="KW-0808">Transferase</keyword>
<dbReference type="InterPro" id="IPR034907">
    <property type="entry name" value="NDK-like_dom"/>
</dbReference>
<keyword evidence="5" id="KW-0067">ATP-binding</keyword>
<dbReference type="InterPro" id="IPR007858">
    <property type="entry name" value="Dpy-30_motif"/>
</dbReference>
<feature type="non-terminal residue" evidence="8">
    <location>
        <position position="1"/>
    </location>
</feature>
<evidence type="ECO:0000256" key="5">
    <source>
        <dbReference type="ARBA" id="ARBA00022840"/>
    </source>
</evidence>
<evidence type="ECO:0000256" key="4">
    <source>
        <dbReference type="ARBA" id="ARBA00022777"/>
    </source>
</evidence>
<feature type="domain" description="Nucleoside diphosphate kinase-like" evidence="7">
    <location>
        <begin position="31"/>
        <end position="170"/>
    </location>
</feature>
<dbReference type="PANTHER" id="PTHR46161:SF3">
    <property type="entry name" value="NUCLEOSIDE DIPHOSPHATE KINASE DDB_G0292928-RELATED"/>
    <property type="match status" value="1"/>
</dbReference>
<dbReference type="PANTHER" id="PTHR46161">
    <property type="entry name" value="NUCLEOSIDE DIPHOSPHATE KINASE"/>
    <property type="match status" value="1"/>
</dbReference>
<dbReference type="Gene3D" id="3.30.70.141">
    <property type="entry name" value="Nucleoside diphosphate kinase-like domain"/>
    <property type="match status" value="1"/>
</dbReference>
<dbReference type="PROSITE" id="PS51374">
    <property type="entry name" value="NDPK_LIKE"/>
    <property type="match status" value="1"/>
</dbReference>
<dbReference type="AlphaFoldDB" id="A0A1B6M089"/>
<dbReference type="Pfam" id="PF05186">
    <property type="entry name" value="Dpy-30"/>
    <property type="match status" value="1"/>
</dbReference>
<keyword evidence="4" id="KW-0418">Kinase</keyword>